<protein>
    <recommendedName>
        <fullName evidence="4">RNA pyrophosphohydrolase</fullName>
        <ecNumber evidence="4">3.6.1.-</ecNumber>
    </recommendedName>
    <alternativeName>
        <fullName evidence="4">(Di)nucleoside polyphosphate hydrolase</fullName>
    </alternativeName>
</protein>
<dbReference type="Gene3D" id="3.90.79.10">
    <property type="entry name" value="Nucleoside Triphosphate Pyrophosphohydrolase"/>
    <property type="match status" value="1"/>
</dbReference>
<dbReference type="InterPro" id="IPR022927">
    <property type="entry name" value="RppH"/>
</dbReference>
<reference evidence="6 7" key="1">
    <citation type="submission" date="2020-02" db="EMBL/GenBank/DDBJ databases">
        <authorList>
            <person name="Zheng R.K."/>
            <person name="Sun C.M."/>
        </authorList>
    </citation>
    <scope>NUCLEOTIDE SEQUENCE [LARGE SCALE GENOMIC DNA]</scope>
    <source>
        <strain evidence="7">zrk23</strain>
    </source>
</reference>
<comment type="cofactor">
    <cofactor evidence="4">
        <name>a divalent metal cation</name>
        <dbReference type="ChEBI" id="CHEBI:60240"/>
    </cofactor>
</comment>
<proteinExistence type="inferred from homology"/>
<evidence type="ECO:0000313" key="6">
    <source>
        <dbReference type="EMBL" id="QIG80623.1"/>
    </source>
</evidence>
<evidence type="ECO:0000256" key="3">
    <source>
        <dbReference type="ARBA" id="ARBA00022801"/>
    </source>
</evidence>
<name>A0A6G6Y7S4_9SPHN</name>
<evidence type="ECO:0000256" key="2">
    <source>
        <dbReference type="ARBA" id="ARBA00001946"/>
    </source>
</evidence>
<dbReference type="AlphaFoldDB" id="A0A6G6Y7S4"/>
<evidence type="ECO:0000256" key="1">
    <source>
        <dbReference type="ARBA" id="ARBA00001936"/>
    </source>
</evidence>
<dbReference type="PRINTS" id="PR00502">
    <property type="entry name" value="NUDIXFAMILY"/>
</dbReference>
<dbReference type="RefSeq" id="WP_165327630.1">
    <property type="nucleotide sequence ID" value="NZ_CP049109.1"/>
</dbReference>
<dbReference type="GO" id="GO:0034432">
    <property type="term" value="F:bis(5'-adenosyl)-pentaphosphatase activity"/>
    <property type="evidence" value="ECO:0007669"/>
    <property type="project" value="TreeGrafter"/>
</dbReference>
<dbReference type="PANTHER" id="PTHR11839">
    <property type="entry name" value="UDP/ADP-SUGAR PYROPHOSPHATASE"/>
    <property type="match status" value="1"/>
</dbReference>
<dbReference type="PROSITE" id="PS00893">
    <property type="entry name" value="NUDIX_BOX"/>
    <property type="match status" value="1"/>
</dbReference>
<dbReference type="InterPro" id="IPR020084">
    <property type="entry name" value="NUDIX_hydrolase_CS"/>
</dbReference>
<dbReference type="GO" id="GO:0008893">
    <property type="term" value="F:guanosine-3',5'-bis(diphosphate) 3'-diphosphatase activity"/>
    <property type="evidence" value="ECO:0007669"/>
    <property type="project" value="TreeGrafter"/>
</dbReference>
<feature type="short sequence motif" description="Nudix box" evidence="4">
    <location>
        <begin position="42"/>
        <end position="63"/>
    </location>
</feature>
<dbReference type="GO" id="GO:0019693">
    <property type="term" value="P:ribose phosphate metabolic process"/>
    <property type="evidence" value="ECO:0007669"/>
    <property type="project" value="TreeGrafter"/>
</dbReference>
<dbReference type="EC" id="3.6.1.-" evidence="4"/>
<dbReference type="NCBIfam" id="NF001938">
    <property type="entry name" value="PRK00714.1-5"/>
    <property type="match status" value="1"/>
</dbReference>
<dbReference type="InterPro" id="IPR000086">
    <property type="entry name" value="NUDIX_hydrolase_dom"/>
</dbReference>
<sequence length="165" mass="19060">MIDPDTLPYRPCAGVMLANRQGLVFVGQRLDSTLEAWQMPQGGIDPGEAPRDAAVRELREETGIGSHLVEPIAEAPGELRYDLPDDLIGKVWKGKWRGQRQRWFLYGFLGGDDDIDIMTPEPEFRAWRWAEPHHLPELIVGFKREIYEELVRIFERPLAQWRDLP</sequence>
<feature type="domain" description="Nudix hydrolase" evidence="5">
    <location>
        <begin position="8"/>
        <end position="152"/>
    </location>
</feature>
<keyword evidence="7" id="KW-1185">Reference proteome</keyword>
<comment type="cofactor">
    <cofactor evidence="2">
        <name>Mg(2+)</name>
        <dbReference type="ChEBI" id="CHEBI:18420"/>
    </cofactor>
</comment>
<dbReference type="KEGG" id="spzr:G5C33_13075"/>
<dbReference type="PANTHER" id="PTHR11839:SF22">
    <property type="entry name" value="NUDIX HYDROLASE 26, CHLOROPLASTIC"/>
    <property type="match status" value="1"/>
</dbReference>
<comment type="similarity">
    <text evidence="4">Belongs to the Nudix hydrolase family. RppH subfamily.</text>
</comment>
<dbReference type="InterPro" id="IPR020476">
    <property type="entry name" value="Nudix_hydrolase"/>
</dbReference>
<dbReference type="SUPFAM" id="SSF55811">
    <property type="entry name" value="Nudix"/>
    <property type="match status" value="1"/>
</dbReference>
<dbReference type="InterPro" id="IPR015797">
    <property type="entry name" value="NUDIX_hydrolase-like_dom_sf"/>
</dbReference>
<organism evidence="6 7">
    <name type="scientific">Stakelama tenebrarum</name>
    <dbReference type="NCBI Taxonomy" id="2711215"/>
    <lineage>
        <taxon>Bacteria</taxon>
        <taxon>Pseudomonadati</taxon>
        <taxon>Pseudomonadota</taxon>
        <taxon>Alphaproteobacteria</taxon>
        <taxon>Sphingomonadales</taxon>
        <taxon>Sphingomonadaceae</taxon>
        <taxon>Stakelama</taxon>
    </lineage>
</organism>
<dbReference type="CDD" id="cd03671">
    <property type="entry name" value="NUDIX_Ap4A_hydrolase_plant_like"/>
    <property type="match status" value="1"/>
</dbReference>
<evidence type="ECO:0000256" key="4">
    <source>
        <dbReference type="HAMAP-Rule" id="MF_00298"/>
    </source>
</evidence>
<dbReference type="PROSITE" id="PS51462">
    <property type="entry name" value="NUDIX"/>
    <property type="match status" value="1"/>
</dbReference>
<comment type="cofactor">
    <cofactor evidence="1">
        <name>Mn(2+)</name>
        <dbReference type="ChEBI" id="CHEBI:29035"/>
    </cofactor>
</comment>
<accession>A0A6G6Y7S4</accession>
<dbReference type="Proteomes" id="UP000501568">
    <property type="component" value="Chromosome"/>
</dbReference>
<evidence type="ECO:0000313" key="7">
    <source>
        <dbReference type="Proteomes" id="UP000501568"/>
    </source>
</evidence>
<comment type="function">
    <text evidence="4">Accelerates the degradation of transcripts by removing pyrophosphate from the 5'-end of triphosphorylated RNA, leading to a more labile monophosphorylated state that can stimulate subsequent ribonuclease cleavage.</text>
</comment>
<dbReference type="GO" id="GO:0006753">
    <property type="term" value="P:nucleoside phosphate metabolic process"/>
    <property type="evidence" value="ECO:0007669"/>
    <property type="project" value="TreeGrafter"/>
</dbReference>
<dbReference type="HAMAP" id="MF_00298">
    <property type="entry name" value="Nudix_RppH"/>
    <property type="match status" value="1"/>
</dbReference>
<dbReference type="Pfam" id="PF00293">
    <property type="entry name" value="NUDIX"/>
    <property type="match status" value="1"/>
</dbReference>
<keyword evidence="3 4" id="KW-0378">Hydrolase</keyword>
<gene>
    <name evidence="4" type="primary">rppH</name>
    <name evidence="4" type="synonym">nudH</name>
    <name evidence="6" type="ORF">G5C33_13075</name>
</gene>
<dbReference type="EMBL" id="CP049109">
    <property type="protein sequence ID" value="QIG80623.1"/>
    <property type="molecule type" value="Genomic_DNA"/>
</dbReference>
<evidence type="ECO:0000259" key="5">
    <source>
        <dbReference type="PROSITE" id="PS51462"/>
    </source>
</evidence>